<dbReference type="Pfam" id="PF09835">
    <property type="entry name" value="DUF2062"/>
    <property type="match status" value="1"/>
</dbReference>
<comment type="caution">
    <text evidence="3">The sequence shown here is derived from an EMBL/GenBank/DDBJ whole genome shotgun (WGS) entry which is preliminary data.</text>
</comment>
<evidence type="ECO:0000313" key="3">
    <source>
        <dbReference type="EMBL" id="EQD40608.1"/>
    </source>
</evidence>
<gene>
    <name evidence="3" type="ORF">B1A_16383</name>
</gene>
<organism evidence="3">
    <name type="scientific">mine drainage metagenome</name>
    <dbReference type="NCBI Taxonomy" id="410659"/>
    <lineage>
        <taxon>unclassified sequences</taxon>
        <taxon>metagenomes</taxon>
        <taxon>ecological metagenomes</taxon>
    </lineage>
</organism>
<feature type="transmembrane region" description="Helical" evidence="1">
    <location>
        <begin position="109"/>
        <end position="132"/>
    </location>
</feature>
<feature type="non-terminal residue" evidence="3">
    <location>
        <position position="1"/>
    </location>
</feature>
<evidence type="ECO:0000256" key="1">
    <source>
        <dbReference type="SAM" id="Phobius"/>
    </source>
</evidence>
<proteinExistence type="predicted"/>
<name>T0Z6E6_9ZZZZ</name>
<feature type="domain" description="DUF2062" evidence="2">
    <location>
        <begin position="1"/>
        <end position="139"/>
    </location>
</feature>
<dbReference type="InterPro" id="IPR018639">
    <property type="entry name" value="DUF2062"/>
</dbReference>
<evidence type="ECO:0000259" key="2">
    <source>
        <dbReference type="Pfam" id="PF09835"/>
    </source>
</evidence>
<dbReference type="PANTHER" id="PTHR40547:SF1">
    <property type="entry name" value="SLL0298 PROTEIN"/>
    <property type="match status" value="1"/>
</dbReference>
<reference evidence="3" key="1">
    <citation type="submission" date="2013-08" db="EMBL/GenBank/DDBJ databases">
        <authorList>
            <person name="Mendez C."/>
            <person name="Richter M."/>
            <person name="Ferrer M."/>
            <person name="Sanchez J."/>
        </authorList>
    </citation>
    <scope>NUCLEOTIDE SEQUENCE</scope>
</reference>
<keyword evidence="1" id="KW-0472">Membrane</keyword>
<sequence length="148" mass="16876">FGDRLLDPRLWAVHRRAVAGAFGTGLAISFIPLPVHTLTAGVTALTWRLNLPTIFGTIFLINNPLTMVPIYYLAYRVGALVLRQPPRHFHFQLSWHWVQYGLGPLWEPFLLGCLICSVLAGLAGWLGLKLLWRWQVTRHYRTRHLAAL</sequence>
<dbReference type="PANTHER" id="PTHR40547">
    <property type="entry name" value="SLL0298 PROTEIN"/>
    <property type="match status" value="1"/>
</dbReference>
<keyword evidence="1" id="KW-1133">Transmembrane helix</keyword>
<reference evidence="3" key="2">
    <citation type="journal article" date="2014" name="ISME J.">
        <title>Microbial stratification in low pH oxic and suboxic macroscopic growths along an acid mine drainage.</title>
        <authorList>
            <person name="Mendez-Garcia C."/>
            <person name="Mesa V."/>
            <person name="Sprenger R.R."/>
            <person name="Richter M."/>
            <person name="Diez M.S."/>
            <person name="Solano J."/>
            <person name="Bargiela R."/>
            <person name="Golyshina O.V."/>
            <person name="Manteca A."/>
            <person name="Ramos J.L."/>
            <person name="Gallego J.R."/>
            <person name="Llorente I."/>
            <person name="Martins Dos Santos V.A."/>
            <person name="Jensen O.N."/>
            <person name="Pelaez A.I."/>
            <person name="Sanchez J."/>
            <person name="Ferrer M."/>
        </authorList>
    </citation>
    <scope>NUCLEOTIDE SEQUENCE</scope>
</reference>
<dbReference type="EMBL" id="AUZX01012042">
    <property type="protein sequence ID" value="EQD40608.1"/>
    <property type="molecule type" value="Genomic_DNA"/>
</dbReference>
<feature type="transmembrane region" description="Helical" evidence="1">
    <location>
        <begin position="20"/>
        <end position="47"/>
    </location>
</feature>
<keyword evidence="1" id="KW-0812">Transmembrane</keyword>
<protein>
    <recommendedName>
        <fullName evidence="2">DUF2062 domain-containing protein</fullName>
    </recommendedName>
</protein>
<dbReference type="AlphaFoldDB" id="T0Z6E6"/>
<accession>T0Z6E6</accession>
<feature type="transmembrane region" description="Helical" evidence="1">
    <location>
        <begin position="54"/>
        <end position="74"/>
    </location>
</feature>